<dbReference type="CDD" id="cd10970">
    <property type="entry name" value="CE4_DAC_u1_6s"/>
    <property type="match status" value="1"/>
</dbReference>
<dbReference type="InterPro" id="IPR002509">
    <property type="entry name" value="NODB_dom"/>
</dbReference>
<dbReference type="GO" id="GO:0016810">
    <property type="term" value="F:hydrolase activity, acting on carbon-nitrogen (but not peptide) bonds"/>
    <property type="evidence" value="ECO:0007669"/>
    <property type="project" value="InterPro"/>
</dbReference>
<dbReference type="SUPFAM" id="SSF88713">
    <property type="entry name" value="Glycoside hydrolase/deacetylase"/>
    <property type="match status" value="1"/>
</dbReference>
<proteinExistence type="predicted"/>
<sequence length="451" mass="48902">MKSQFQIKTKVLPDNASQQLIYSVEGDSVTVDSAGLATSRNIGKSTVKISPVGNPDVFTSVNFDVSLSSIERDSTIIDEFLALTPWKLASGAGTSRSADKVNTNNKQSIEILCENGAIGFMRNTEVNTYANDATGIDISMYVHDPATTQRVIVYLANDTGLSNNCSFVFEGYELKKGWNHLSAAIRSGKKVGAFDIKNAIQAIQIRVEAVAAQNAAVSFDALSFVDAGKANVLFMMDDGWTTQDTEAFRILSQHKLPATIGVVASNVGDARFISSERLAEIYEAGWDFANHTGGHKRQGDISEADSLADIKAGRDYLIGKGWDRAKDFLILPYGSMNDKTAEIAQEAGCTAMRTLVSGIEIENPVDNFGLKAFNLIPTVTISQAKAMVDNAIDCGATLTFLNHRFGSDTDTMFYPIDRYEQLAAYVASKKEAGELRCITASQWIEANKSKA</sequence>
<dbReference type="GO" id="GO:0005576">
    <property type="term" value="C:extracellular region"/>
    <property type="evidence" value="ECO:0007669"/>
    <property type="project" value="UniProtKB-SubCell"/>
</dbReference>
<dbReference type="Pfam" id="PF01522">
    <property type="entry name" value="Polysacc_deac_1"/>
    <property type="match status" value="1"/>
</dbReference>
<reference evidence="6 7" key="1">
    <citation type="submission" date="2020-03" db="EMBL/GenBank/DDBJ databases">
        <title>Soil Listeria distribution.</title>
        <authorList>
            <person name="Liao J."/>
            <person name="Wiedmann M."/>
        </authorList>
    </citation>
    <scope>NUCLEOTIDE SEQUENCE [LARGE SCALE GENOMIC DNA]</scope>
    <source>
        <strain evidence="5 7">FSL L7-1299</strain>
        <strain evidence="4 6">FSL L7-1658</strain>
    </source>
</reference>
<dbReference type="EMBL" id="JAARPT010000006">
    <property type="protein sequence ID" value="MBC1402143.1"/>
    <property type="molecule type" value="Genomic_DNA"/>
</dbReference>
<comment type="caution">
    <text evidence="4">The sequence shown here is derived from an EMBL/GenBank/DDBJ whole genome shotgun (WGS) entry which is preliminary data.</text>
</comment>
<evidence type="ECO:0000256" key="1">
    <source>
        <dbReference type="ARBA" id="ARBA00004613"/>
    </source>
</evidence>
<dbReference type="PANTHER" id="PTHR34216">
    <property type="match status" value="1"/>
</dbReference>
<evidence type="ECO:0000259" key="3">
    <source>
        <dbReference type="PROSITE" id="PS51677"/>
    </source>
</evidence>
<evidence type="ECO:0000313" key="5">
    <source>
        <dbReference type="EMBL" id="MBC1617875.1"/>
    </source>
</evidence>
<dbReference type="PROSITE" id="PS51677">
    <property type="entry name" value="NODB"/>
    <property type="match status" value="1"/>
</dbReference>
<keyword evidence="2" id="KW-0732">Signal</keyword>
<dbReference type="RefSeq" id="WP_185406299.1">
    <property type="nucleotide sequence ID" value="NZ_JAARPT010000006.1"/>
</dbReference>
<dbReference type="EMBL" id="JAARSH010000015">
    <property type="protein sequence ID" value="MBC1617875.1"/>
    <property type="molecule type" value="Genomic_DNA"/>
</dbReference>
<protein>
    <submittedName>
        <fullName evidence="4">Polysaccharide deacetylase family protein</fullName>
    </submittedName>
</protein>
<dbReference type="PANTHER" id="PTHR34216:SF3">
    <property type="entry name" value="POLY-BETA-1,6-N-ACETYL-D-GLUCOSAMINE N-DEACETYLASE"/>
    <property type="match status" value="1"/>
</dbReference>
<evidence type="ECO:0000313" key="6">
    <source>
        <dbReference type="Proteomes" id="UP000544413"/>
    </source>
</evidence>
<evidence type="ECO:0000256" key="2">
    <source>
        <dbReference type="ARBA" id="ARBA00022729"/>
    </source>
</evidence>
<dbReference type="Proteomes" id="UP000544413">
    <property type="component" value="Unassembled WGS sequence"/>
</dbReference>
<gene>
    <name evidence="4" type="ORF">HB836_11190</name>
    <name evidence="5" type="ORF">HB904_16985</name>
</gene>
<accession>A0A841YPT8</accession>
<dbReference type="Proteomes" id="UP000574104">
    <property type="component" value="Unassembled WGS sequence"/>
</dbReference>
<organism evidence="4 6">
    <name type="scientific">Listeria booriae</name>
    <dbReference type="NCBI Taxonomy" id="1552123"/>
    <lineage>
        <taxon>Bacteria</taxon>
        <taxon>Bacillati</taxon>
        <taxon>Bacillota</taxon>
        <taxon>Bacilli</taxon>
        <taxon>Bacillales</taxon>
        <taxon>Listeriaceae</taxon>
        <taxon>Listeria</taxon>
    </lineage>
</organism>
<dbReference type="InterPro" id="IPR051398">
    <property type="entry name" value="Polysacch_Deacetylase"/>
</dbReference>
<comment type="subcellular location">
    <subcellularLocation>
        <location evidence="1">Secreted</location>
    </subcellularLocation>
</comment>
<dbReference type="GO" id="GO:0005975">
    <property type="term" value="P:carbohydrate metabolic process"/>
    <property type="evidence" value="ECO:0007669"/>
    <property type="project" value="InterPro"/>
</dbReference>
<dbReference type="Gene3D" id="3.20.20.370">
    <property type="entry name" value="Glycoside hydrolase/deacetylase"/>
    <property type="match status" value="1"/>
</dbReference>
<evidence type="ECO:0000313" key="7">
    <source>
        <dbReference type="Proteomes" id="UP000574104"/>
    </source>
</evidence>
<name>A0A841YPT8_9LIST</name>
<dbReference type="AlphaFoldDB" id="A0A841YPT8"/>
<feature type="domain" description="NodB homology" evidence="3">
    <location>
        <begin position="230"/>
        <end position="451"/>
    </location>
</feature>
<dbReference type="InterPro" id="IPR011330">
    <property type="entry name" value="Glyco_hydro/deAcase_b/a-brl"/>
</dbReference>
<evidence type="ECO:0000313" key="4">
    <source>
        <dbReference type="EMBL" id="MBC1402143.1"/>
    </source>
</evidence>